<dbReference type="InterPro" id="IPR006461">
    <property type="entry name" value="PLAC_motif_containing"/>
</dbReference>
<dbReference type="Proteomes" id="UP001108280">
    <property type="component" value="Chromosome 2"/>
</dbReference>
<dbReference type="AlphaFoldDB" id="A0A9J7JD22"/>
<dbReference type="PANTHER" id="PTHR15907">
    <property type="entry name" value="DUF614 FAMILY PROTEIN-RELATED"/>
    <property type="match status" value="1"/>
</dbReference>
<gene>
    <name evidence="3" type="primary">Plac8l1</name>
</gene>
<dbReference type="RefSeq" id="XP_027253797.1">
    <property type="nucleotide sequence ID" value="XM_027397996.2"/>
</dbReference>
<reference evidence="3" key="3">
    <citation type="submission" date="2025-08" db="UniProtKB">
        <authorList>
            <consortium name="RefSeq"/>
        </authorList>
    </citation>
    <scope>IDENTIFICATION</scope>
    <source>
        <strain evidence="3">17A/GY</strain>
        <tissue evidence="3">Liver</tissue>
    </source>
</reference>
<evidence type="ECO:0000313" key="3">
    <source>
        <dbReference type="RefSeq" id="XP_027253797.1"/>
    </source>
</evidence>
<dbReference type="RefSeq" id="XP_027293012.1">
    <property type="nucleotide sequence ID" value="XM_027437211.2"/>
</dbReference>
<dbReference type="KEGG" id="cge:100762432"/>
<organism evidence="2 3">
    <name type="scientific">Cricetulus griseus</name>
    <name type="common">Chinese hamster</name>
    <name type="synonym">Cricetulus barabensis griseus</name>
    <dbReference type="NCBI Taxonomy" id="10029"/>
    <lineage>
        <taxon>Eukaryota</taxon>
        <taxon>Metazoa</taxon>
        <taxon>Chordata</taxon>
        <taxon>Craniata</taxon>
        <taxon>Vertebrata</taxon>
        <taxon>Euteleostomi</taxon>
        <taxon>Mammalia</taxon>
        <taxon>Eutheria</taxon>
        <taxon>Euarchontoglires</taxon>
        <taxon>Glires</taxon>
        <taxon>Rodentia</taxon>
        <taxon>Myomorpha</taxon>
        <taxon>Muroidea</taxon>
        <taxon>Cricetidae</taxon>
        <taxon>Cricetinae</taxon>
        <taxon>Cricetulus</taxon>
    </lineage>
</organism>
<keyword evidence="2" id="KW-1185">Reference proteome</keyword>
<dbReference type="OrthoDB" id="1045822at2759"/>
<dbReference type="GeneID" id="100762432"/>
<name>A0A9J7JD22_CRIGR</name>
<evidence type="ECO:0000313" key="2">
    <source>
        <dbReference type="Proteomes" id="UP001108280"/>
    </source>
</evidence>
<reference evidence="2" key="2">
    <citation type="journal article" date="2020" name="Biotechnol. Bioeng.">
        <title>Chromosome-scale scaffolds for the Chinese hamster reference genome assembly to facilitate the study of the CHO epigenome.</title>
        <authorList>
            <person name="Hilliard W."/>
            <person name="MacDonald M."/>
            <person name="Lee K.H."/>
        </authorList>
    </citation>
    <scope>NUCLEOTIDE SEQUENCE [LARGE SCALE GENOMIC DNA]</scope>
    <source>
        <strain evidence="2">17A/GY</strain>
    </source>
</reference>
<evidence type="ECO:0000256" key="1">
    <source>
        <dbReference type="ARBA" id="ARBA00009024"/>
    </source>
</evidence>
<protein>
    <submittedName>
        <fullName evidence="3">PLAC8-like protein 1</fullName>
    </submittedName>
</protein>
<dbReference type="Pfam" id="PF04749">
    <property type="entry name" value="PLAC8"/>
    <property type="match status" value="1"/>
</dbReference>
<accession>A0A9J7JD22</accession>
<dbReference type="CTD" id="153770"/>
<sequence length="221" mass="24861">MTSGSRISRQHSFKGMLHFGLNPNSEPVSLLFKGKDNQTRRHLVMIWPGHYFSRCPEDVSLFGTHMPLFSLMSSGDEHLLSNLRSQVPARAVVKQPIRGASGRTTVTAIVQTGGDWSTGLFSVCRDRKICFCGLFCPICLECDIARHYGECLCWPLLPGSTFALRIGTRERHKIQGTLCEDWMVVHCCWPFSVCQVARELKIRTSQLYEICAVQAPKDTLV</sequence>
<proteinExistence type="inferred from homology"/>
<reference evidence="2" key="1">
    <citation type="journal article" date="2018" name="Biotechnol. Bioeng.">
        <title>A reference genome of the Chinese hamster based on a hybrid assembly strategy.</title>
        <authorList>
            <person name="Rupp O."/>
            <person name="MacDonald M.L."/>
            <person name="Li S."/>
            <person name="Dhiman H."/>
            <person name="Polson S."/>
            <person name="Griep S."/>
            <person name="Heffner K."/>
            <person name="Hernandez I."/>
            <person name="Brinkrolf K."/>
            <person name="Jadhav V."/>
            <person name="Samoudi M."/>
            <person name="Hao H."/>
            <person name="Kingham B."/>
            <person name="Goesmann A."/>
            <person name="Betenbaugh M.J."/>
            <person name="Lewis N.E."/>
            <person name="Borth N."/>
            <person name="Lee K.H."/>
        </authorList>
    </citation>
    <scope>NUCLEOTIDE SEQUENCE [LARGE SCALE GENOMIC DNA]</scope>
    <source>
        <strain evidence="2">17A/GY</strain>
    </source>
</reference>
<dbReference type="NCBIfam" id="TIGR01571">
    <property type="entry name" value="A_thal_Cys_rich"/>
    <property type="match status" value="1"/>
</dbReference>
<comment type="similarity">
    <text evidence="1">Belongs to the cornifelin family.</text>
</comment>